<name>F2J381_POLGS</name>
<dbReference type="CDD" id="cd05936">
    <property type="entry name" value="FC-FACS_FadD_like"/>
    <property type="match status" value="1"/>
</dbReference>
<dbReference type="SUPFAM" id="SSF56801">
    <property type="entry name" value="Acetyl-CoA synthetase-like"/>
    <property type="match status" value="1"/>
</dbReference>
<dbReference type="Pfam" id="PF13193">
    <property type="entry name" value="AMP-binding_C"/>
    <property type="match status" value="1"/>
</dbReference>
<evidence type="ECO:0000259" key="3">
    <source>
        <dbReference type="Pfam" id="PF13193"/>
    </source>
</evidence>
<dbReference type="InterPro" id="IPR020845">
    <property type="entry name" value="AMP-binding_CS"/>
</dbReference>
<evidence type="ECO:0000313" key="4">
    <source>
        <dbReference type="EMBL" id="ADZ69888.1"/>
    </source>
</evidence>
<dbReference type="FunFam" id="3.40.50.12780:FF:000003">
    <property type="entry name" value="Long-chain-fatty-acid--CoA ligase FadD"/>
    <property type="match status" value="1"/>
</dbReference>
<sequence>METAMTTAEEWCAAFTARATHEYLEDAVRSFPGRPAVDFLGKAWTYREIGELVNRTAAGLQGLGIGKGTKVGLCLPNTPYYTIFYFAVLKIGGTVVNFNPLYVEREIAFQARDAEVRIMVTLDLKVIYDKVEAVRREGVFDRIIVCPMADILPQPKKALFTLFKGKERAKVAEDAAHVRFAGLVARGGAPKAVTIDPDTDVAVLQYTGGTTGVPKGAMLTHRNLSANIEQMRDIFHSARPGEERMLCVLPFFHVFAMTVAQNLAVILGAEMVLMPRFELKMLLDTIRRTKPTLFPGVPTIYTAINNSPMTPKYDLTSIKLCISGGAPLPVEVKETFEALTGCMLVEGYGLTESSPVVAVNPFDDTRRAGSIGRLAPGTRAEFRSLEDRHTAVVLGEKGELCVRGPQVMLGYWKRPDETAQTIKDGWLHTGDVGYQDADGFIYLVDRIKDLILCSGYNVYPRMIEEALYQHDAVEEAIVIAIPDTYRGQAPKAFVKLRAGAVLTAEELKEFLKDHLSAIEMPREIEFRDALPKTMVGKLSKKELIEEEAARRAAAPAV</sequence>
<dbReference type="PANTHER" id="PTHR43767">
    <property type="entry name" value="LONG-CHAIN-FATTY-ACID--COA LIGASE"/>
    <property type="match status" value="1"/>
</dbReference>
<feature type="domain" description="AMP-dependent synthetase/ligase" evidence="2">
    <location>
        <begin position="24"/>
        <end position="412"/>
    </location>
</feature>
<dbReference type="Proteomes" id="UP000008130">
    <property type="component" value="Chromosome"/>
</dbReference>
<reference evidence="4 5" key="1">
    <citation type="journal article" date="2011" name="J. Bacteriol.">
        <title>Complete genome sequence of Polymorphum gilvum SL003B-26A1T, a crude oil-degrading bacterium from oil-polluted saline soil.</title>
        <authorList>
            <person name="Li S.G."/>
            <person name="Tang Y.Q."/>
            <person name="Nie Y."/>
            <person name="Cai M."/>
            <person name="Wu X.L."/>
        </authorList>
    </citation>
    <scope>NUCLEOTIDE SEQUENCE [LARGE SCALE GENOMIC DNA]</scope>
    <source>
        <strain evidence="5">LMG 25793 / CGMCC 1.9160 / SL003B-26A1</strain>
    </source>
</reference>
<keyword evidence="4" id="KW-0436">Ligase</keyword>
<dbReference type="GO" id="GO:0016877">
    <property type="term" value="F:ligase activity, forming carbon-sulfur bonds"/>
    <property type="evidence" value="ECO:0007669"/>
    <property type="project" value="UniProtKB-ARBA"/>
</dbReference>
<feature type="domain" description="AMP-binding enzyme C-terminal" evidence="3">
    <location>
        <begin position="463"/>
        <end position="537"/>
    </location>
</feature>
<dbReference type="eggNOG" id="COG0318">
    <property type="taxonomic scope" value="Bacteria"/>
</dbReference>
<dbReference type="InterPro" id="IPR042099">
    <property type="entry name" value="ANL_N_sf"/>
</dbReference>
<comment type="similarity">
    <text evidence="1">Belongs to the ATP-dependent AMP-binding enzyme family.</text>
</comment>
<keyword evidence="5" id="KW-1185">Reference proteome</keyword>
<evidence type="ECO:0000256" key="1">
    <source>
        <dbReference type="ARBA" id="ARBA00006432"/>
    </source>
</evidence>
<dbReference type="Pfam" id="PF00501">
    <property type="entry name" value="AMP-binding"/>
    <property type="match status" value="1"/>
</dbReference>
<gene>
    <name evidence="4" type="primary">lcfA</name>
    <name evidence="4" type="ordered locus">SL003B_1460</name>
</gene>
<proteinExistence type="inferred from homology"/>
<dbReference type="KEGG" id="pgv:SL003B_1460"/>
<dbReference type="InterPro" id="IPR050237">
    <property type="entry name" value="ATP-dep_AMP-bd_enzyme"/>
</dbReference>
<accession>F2J381</accession>
<dbReference type="PATRIC" id="fig|991905.3.peg.1502"/>
<evidence type="ECO:0000313" key="5">
    <source>
        <dbReference type="Proteomes" id="UP000008130"/>
    </source>
</evidence>
<dbReference type="AlphaFoldDB" id="F2J381"/>
<dbReference type="PROSITE" id="PS00455">
    <property type="entry name" value="AMP_BINDING"/>
    <property type="match status" value="1"/>
</dbReference>
<dbReference type="STRING" id="991905.SL003B_1460"/>
<dbReference type="HOGENOM" id="CLU_000022_59_7_5"/>
<dbReference type="InterPro" id="IPR045851">
    <property type="entry name" value="AMP-bd_C_sf"/>
</dbReference>
<dbReference type="InterPro" id="IPR025110">
    <property type="entry name" value="AMP-bd_C"/>
</dbReference>
<dbReference type="Gene3D" id="3.40.50.12780">
    <property type="entry name" value="N-terminal domain of ligase-like"/>
    <property type="match status" value="1"/>
</dbReference>
<evidence type="ECO:0000259" key="2">
    <source>
        <dbReference type="Pfam" id="PF00501"/>
    </source>
</evidence>
<dbReference type="EMBL" id="CP002568">
    <property type="protein sequence ID" value="ADZ69888.1"/>
    <property type="molecule type" value="Genomic_DNA"/>
</dbReference>
<protein>
    <submittedName>
        <fullName evidence="4">AMP-dependent synthetase and ligase</fullName>
    </submittedName>
</protein>
<dbReference type="Gene3D" id="3.30.300.30">
    <property type="match status" value="1"/>
</dbReference>
<dbReference type="PANTHER" id="PTHR43767:SF12">
    <property type="entry name" value="AMP-DEPENDENT SYNTHETASE AND LIGASE"/>
    <property type="match status" value="1"/>
</dbReference>
<organism evidence="4 5">
    <name type="scientific">Polymorphum gilvum (strain LMG 25793 / CGMCC 1.9160 / SL003B-26A1)</name>
    <dbReference type="NCBI Taxonomy" id="991905"/>
    <lineage>
        <taxon>Bacteria</taxon>
        <taxon>Pseudomonadati</taxon>
        <taxon>Pseudomonadota</taxon>
        <taxon>Alphaproteobacteria</taxon>
        <taxon>Rhodobacterales</taxon>
        <taxon>Paracoccaceae</taxon>
        <taxon>Polymorphum</taxon>
    </lineage>
</organism>
<dbReference type="InterPro" id="IPR000873">
    <property type="entry name" value="AMP-dep_synth/lig_dom"/>
</dbReference>